<evidence type="ECO:0000313" key="4">
    <source>
        <dbReference type="EMBL" id="AVX04667.1"/>
    </source>
</evidence>
<dbReference type="GO" id="GO:0035925">
    <property type="term" value="F:mRNA 3'-UTR AU-rich region binding"/>
    <property type="evidence" value="ECO:0007669"/>
    <property type="project" value="TreeGrafter"/>
</dbReference>
<dbReference type="SUPFAM" id="SSF50129">
    <property type="entry name" value="GroES-like"/>
    <property type="match status" value="1"/>
</dbReference>
<dbReference type="GO" id="GO:0005829">
    <property type="term" value="C:cytosol"/>
    <property type="evidence" value="ECO:0007669"/>
    <property type="project" value="TreeGrafter"/>
</dbReference>
<dbReference type="GO" id="GO:0003960">
    <property type="term" value="F:quinone reductase (NADPH) activity"/>
    <property type="evidence" value="ECO:0007669"/>
    <property type="project" value="InterPro"/>
</dbReference>
<dbReference type="SUPFAM" id="SSF51735">
    <property type="entry name" value="NAD(P)-binding Rossmann-fold domains"/>
    <property type="match status" value="1"/>
</dbReference>
<dbReference type="InterPro" id="IPR036291">
    <property type="entry name" value="NAD(P)-bd_dom_sf"/>
</dbReference>
<dbReference type="InterPro" id="IPR011032">
    <property type="entry name" value="GroES-like_sf"/>
</dbReference>
<dbReference type="RefSeq" id="WP_117395849.1">
    <property type="nucleotide sequence ID" value="NZ_CP021330.1"/>
</dbReference>
<evidence type="ECO:0000313" key="5">
    <source>
        <dbReference type="Proteomes" id="UP000258927"/>
    </source>
</evidence>
<proteinExistence type="predicted"/>
<dbReference type="PANTHER" id="PTHR48106:SF13">
    <property type="entry name" value="QUINONE OXIDOREDUCTASE-RELATED"/>
    <property type="match status" value="1"/>
</dbReference>
<name>A0A2R4MF54_9HYPH</name>
<dbReference type="GO" id="GO:0070402">
    <property type="term" value="F:NADPH binding"/>
    <property type="evidence" value="ECO:0007669"/>
    <property type="project" value="TreeGrafter"/>
</dbReference>
<dbReference type="InterPro" id="IPR020843">
    <property type="entry name" value="ER"/>
</dbReference>
<dbReference type="CDD" id="cd05286">
    <property type="entry name" value="QOR2"/>
    <property type="match status" value="1"/>
</dbReference>
<accession>A0A2R4MF54</accession>
<keyword evidence="2" id="KW-0560">Oxidoreductase</keyword>
<dbReference type="SMART" id="SM00829">
    <property type="entry name" value="PKS_ER"/>
    <property type="match status" value="1"/>
</dbReference>
<evidence type="ECO:0000256" key="2">
    <source>
        <dbReference type="ARBA" id="ARBA00023002"/>
    </source>
</evidence>
<dbReference type="PANTHER" id="PTHR48106">
    <property type="entry name" value="QUINONE OXIDOREDUCTASE PIG3-RELATED"/>
    <property type="match status" value="1"/>
</dbReference>
<sequence>MQKVVVAETGGSEKLNLVDFELEAPGAGEVQLRHTAIGLNFIDVYFRTGLYPAELPFTPGMEAAGVVEQVGEGVTNVKPGDRVVYCGAIGSYATHRNIPAEKLVPIPESISDEVAAASLLKGLTAHYLLFLTYELKKGDAMFVQAAAGGVGSILCQWGKHLGGQVIGAVGSDEKMPLAKANGCDVVINSSKDDFVEKVREATDGKGVRVVYDSLGKDTFERGLDCLQPHGLMVSYGNATGPVSIPDLGILARKGALHVVRPILAAYTGTYEKLTNNANALFDVIEKDIVKVNIGQKFALKDIAKAHNALENRETTGSTIILP</sequence>
<dbReference type="Gene3D" id="3.40.50.720">
    <property type="entry name" value="NAD(P)-binding Rossmann-like Domain"/>
    <property type="match status" value="1"/>
</dbReference>
<keyword evidence="1" id="KW-0521">NADP</keyword>
<dbReference type="Proteomes" id="UP000258927">
    <property type="component" value="Chromosome"/>
</dbReference>
<evidence type="ECO:0000256" key="1">
    <source>
        <dbReference type="ARBA" id="ARBA00022857"/>
    </source>
</evidence>
<keyword evidence="5" id="KW-1185">Reference proteome</keyword>
<reference evidence="4 5" key="1">
    <citation type="submission" date="2017-05" db="EMBL/GenBank/DDBJ databases">
        <title>Genome Analysis of Maritalea myrionectae HL2708#5.</title>
        <authorList>
            <consortium name="Cotde Inc.-PKNU"/>
            <person name="Jang D."/>
            <person name="Oh H.-M."/>
        </authorList>
    </citation>
    <scope>NUCLEOTIDE SEQUENCE [LARGE SCALE GENOMIC DNA]</scope>
    <source>
        <strain evidence="4 5">HL2708#5</strain>
    </source>
</reference>
<dbReference type="InterPro" id="IPR013149">
    <property type="entry name" value="ADH-like_C"/>
</dbReference>
<dbReference type="InterPro" id="IPR013154">
    <property type="entry name" value="ADH-like_N"/>
</dbReference>
<organism evidence="4 5">
    <name type="scientific">Maritalea myrionectae</name>
    <dbReference type="NCBI Taxonomy" id="454601"/>
    <lineage>
        <taxon>Bacteria</taxon>
        <taxon>Pseudomonadati</taxon>
        <taxon>Pseudomonadota</taxon>
        <taxon>Alphaproteobacteria</taxon>
        <taxon>Hyphomicrobiales</taxon>
        <taxon>Devosiaceae</taxon>
        <taxon>Maritalea</taxon>
    </lineage>
</organism>
<evidence type="ECO:0000259" key="3">
    <source>
        <dbReference type="SMART" id="SM00829"/>
    </source>
</evidence>
<feature type="domain" description="Enoyl reductase (ER)" evidence="3">
    <location>
        <begin position="10"/>
        <end position="320"/>
    </location>
</feature>
<dbReference type="FunFam" id="3.40.50.720:FF:000053">
    <property type="entry name" value="Quinone oxidoreductase 1"/>
    <property type="match status" value="1"/>
</dbReference>
<gene>
    <name evidence="4" type="ORF">MXMO3_02147</name>
</gene>
<dbReference type="Gene3D" id="3.90.180.10">
    <property type="entry name" value="Medium-chain alcohol dehydrogenases, catalytic domain"/>
    <property type="match status" value="1"/>
</dbReference>
<dbReference type="InterPro" id="IPR047618">
    <property type="entry name" value="QOR-like"/>
</dbReference>
<dbReference type="AlphaFoldDB" id="A0A2R4MF54"/>
<dbReference type="EMBL" id="CP021330">
    <property type="protein sequence ID" value="AVX04667.1"/>
    <property type="molecule type" value="Genomic_DNA"/>
</dbReference>
<protein>
    <submittedName>
        <fullName evidence="4">NADPH:quinone reductase</fullName>
    </submittedName>
</protein>
<dbReference type="STRING" id="1122213.GCA_000423365_02447"/>
<dbReference type="KEGG" id="mmyr:MXMO3_02147"/>
<dbReference type="Pfam" id="PF08240">
    <property type="entry name" value="ADH_N"/>
    <property type="match status" value="1"/>
</dbReference>
<dbReference type="NCBIfam" id="NF008024">
    <property type="entry name" value="PRK10754.1"/>
    <property type="match status" value="1"/>
</dbReference>
<dbReference type="Pfam" id="PF00107">
    <property type="entry name" value="ADH_zinc_N"/>
    <property type="match status" value="1"/>
</dbReference>